<dbReference type="EMBL" id="VSRR010001787">
    <property type="protein sequence ID" value="MPC27679.1"/>
    <property type="molecule type" value="Genomic_DNA"/>
</dbReference>
<proteinExistence type="predicted"/>
<evidence type="ECO:0000313" key="1">
    <source>
        <dbReference type="EMBL" id="MPC27679.1"/>
    </source>
</evidence>
<name>A0A5B7E2Q7_PORTR</name>
<protein>
    <submittedName>
        <fullName evidence="1">Uncharacterized protein</fullName>
    </submittedName>
</protein>
<reference evidence="1 2" key="1">
    <citation type="submission" date="2019-05" db="EMBL/GenBank/DDBJ databases">
        <title>Another draft genome of Portunus trituberculatus and its Hox gene families provides insights of decapod evolution.</title>
        <authorList>
            <person name="Jeong J.-H."/>
            <person name="Song I."/>
            <person name="Kim S."/>
            <person name="Choi T."/>
            <person name="Kim D."/>
            <person name="Ryu S."/>
            <person name="Kim W."/>
        </authorList>
    </citation>
    <scope>NUCLEOTIDE SEQUENCE [LARGE SCALE GENOMIC DNA]</scope>
    <source>
        <tissue evidence="1">Muscle</tissue>
    </source>
</reference>
<sequence length="80" mass="8889">MRLHTACHRSIAVAVTAPPAKSHLKKSRSRPALYINRQLDLEEAEKHLCLPASQEAQQQLHPEGVLVLHFDVGLESFVGI</sequence>
<dbReference type="AlphaFoldDB" id="A0A5B7E2Q7"/>
<organism evidence="1 2">
    <name type="scientific">Portunus trituberculatus</name>
    <name type="common">Swimming crab</name>
    <name type="synonym">Neptunus trituberculatus</name>
    <dbReference type="NCBI Taxonomy" id="210409"/>
    <lineage>
        <taxon>Eukaryota</taxon>
        <taxon>Metazoa</taxon>
        <taxon>Ecdysozoa</taxon>
        <taxon>Arthropoda</taxon>
        <taxon>Crustacea</taxon>
        <taxon>Multicrustacea</taxon>
        <taxon>Malacostraca</taxon>
        <taxon>Eumalacostraca</taxon>
        <taxon>Eucarida</taxon>
        <taxon>Decapoda</taxon>
        <taxon>Pleocyemata</taxon>
        <taxon>Brachyura</taxon>
        <taxon>Eubrachyura</taxon>
        <taxon>Portunoidea</taxon>
        <taxon>Portunidae</taxon>
        <taxon>Portuninae</taxon>
        <taxon>Portunus</taxon>
    </lineage>
</organism>
<keyword evidence="2" id="KW-1185">Reference proteome</keyword>
<accession>A0A5B7E2Q7</accession>
<dbReference type="Proteomes" id="UP000324222">
    <property type="component" value="Unassembled WGS sequence"/>
</dbReference>
<gene>
    <name evidence="1" type="ORF">E2C01_020858</name>
</gene>
<comment type="caution">
    <text evidence="1">The sequence shown here is derived from an EMBL/GenBank/DDBJ whole genome shotgun (WGS) entry which is preliminary data.</text>
</comment>
<evidence type="ECO:0000313" key="2">
    <source>
        <dbReference type="Proteomes" id="UP000324222"/>
    </source>
</evidence>